<dbReference type="Gene3D" id="1.20.1250.20">
    <property type="entry name" value="MFS general substrate transporter like domains"/>
    <property type="match status" value="2"/>
</dbReference>
<dbReference type="GO" id="GO:0006820">
    <property type="term" value="P:monoatomic anion transport"/>
    <property type="evidence" value="ECO:0007669"/>
    <property type="project" value="TreeGrafter"/>
</dbReference>
<dbReference type="EMBL" id="OB660521">
    <property type="protein sequence ID" value="CAD7225193.1"/>
    <property type="molecule type" value="Genomic_DNA"/>
</dbReference>
<dbReference type="PANTHER" id="PTHR11662:SF399">
    <property type="entry name" value="FI19708P1-RELATED"/>
    <property type="match status" value="1"/>
</dbReference>
<keyword evidence="5" id="KW-0769">Symport</keyword>
<dbReference type="SUPFAM" id="SSF53850">
    <property type="entry name" value="Periplasmic binding protein-like II"/>
    <property type="match status" value="1"/>
</dbReference>
<name>A0A7R8W5F1_9CRUS</name>
<evidence type="ECO:0000256" key="6">
    <source>
        <dbReference type="ARBA" id="ARBA00022989"/>
    </source>
</evidence>
<reference evidence="8" key="1">
    <citation type="submission" date="2020-11" db="EMBL/GenBank/DDBJ databases">
        <authorList>
            <person name="Tran Van P."/>
        </authorList>
    </citation>
    <scope>NUCLEOTIDE SEQUENCE</scope>
</reference>
<dbReference type="Pfam" id="PF00060">
    <property type="entry name" value="Lig_chan"/>
    <property type="match status" value="1"/>
</dbReference>
<keyword evidence="4" id="KW-0812">Transmembrane</keyword>
<proteinExistence type="inferred from homology"/>
<evidence type="ECO:0000256" key="1">
    <source>
        <dbReference type="ARBA" id="ARBA00004141"/>
    </source>
</evidence>
<dbReference type="SUPFAM" id="SSF103473">
    <property type="entry name" value="MFS general substrate transporter"/>
    <property type="match status" value="1"/>
</dbReference>
<keyword evidence="3" id="KW-0813">Transport</keyword>
<evidence type="ECO:0000256" key="4">
    <source>
        <dbReference type="ARBA" id="ARBA00022692"/>
    </source>
</evidence>
<dbReference type="InterPro" id="IPR050382">
    <property type="entry name" value="MFS_Na/Anion_cotransporter"/>
</dbReference>
<dbReference type="FunFam" id="1.20.1250.20:FF:000423">
    <property type="entry name" value="Putative inorganic phosphate cotransporter-like Protein"/>
    <property type="match status" value="1"/>
</dbReference>
<dbReference type="FunFam" id="1.20.1250.20:FF:000003">
    <property type="entry name" value="Solute carrier family 17 member 3"/>
    <property type="match status" value="1"/>
</dbReference>
<dbReference type="GO" id="GO:0016020">
    <property type="term" value="C:membrane"/>
    <property type="evidence" value="ECO:0007669"/>
    <property type="project" value="UniProtKB-SubCell"/>
</dbReference>
<dbReference type="AlphaFoldDB" id="A0A7R8W5F1"/>
<dbReference type="InterPro" id="IPR001320">
    <property type="entry name" value="Iontro_rcpt_C"/>
</dbReference>
<keyword evidence="7" id="KW-0472">Membrane</keyword>
<comment type="similarity">
    <text evidence="2">Belongs to the glutamate-gated ion channel (TC 1.A.10.1) family.</text>
</comment>
<dbReference type="Gene3D" id="1.10.287.70">
    <property type="match status" value="1"/>
</dbReference>
<dbReference type="GO" id="GO:0015293">
    <property type="term" value="F:symporter activity"/>
    <property type="evidence" value="ECO:0007669"/>
    <property type="project" value="UniProtKB-KW"/>
</dbReference>
<dbReference type="OrthoDB" id="2985014at2759"/>
<evidence type="ECO:0000313" key="8">
    <source>
        <dbReference type="EMBL" id="CAD7225193.1"/>
    </source>
</evidence>
<evidence type="ECO:0000256" key="5">
    <source>
        <dbReference type="ARBA" id="ARBA00022847"/>
    </source>
</evidence>
<evidence type="ECO:0000256" key="7">
    <source>
        <dbReference type="ARBA" id="ARBA00023136"/>
    </source>
</evidence>
<dbReference type="Gene3D" id="3.40.190.10">
    <property type="entry name" value="Periplasmic binding protein-like II"/>
    <property type="match status" value="1"/>
</dbReference>
<comment type="subcellular location">
    <subcellularLocation>
        <location evidence="1">Membrane</location>
        <topology evidence="1">Multi-pass membrane protein</topology>
    </subcellularLocation>
</comment>
<sequence length="990" mass="110067">MNSVIKSDENSKWLNFLTDCLPARYVVAILAFLGFVLNYALSDVERSGKLSGAARSGDFGGAVVGGPVDGAVVRGIVKRSGGRRPCGAERWSEALWSGAVVGGLVERSGGAERWSEALWSGAVVGGPVERSGGRRPCGAERWSEALWSGAVVGGLVERSGSRRHLERTTERSDDVHTAPHHWCLIQSSSGQNKKLVNINIAIVAMVNHTAIPKVDGNDTSDECGNEIIEDSDDEDGEFVWDESRQALILGSFFWGYITTQLPGGRLGELIGVKRLFGLSLLGASLLTLLTPVAAEWDYKALIVLRVLIGVCEGVTFPSMHAMIARWAPPHERSSFATFIYAVLPSYMKNMLHYDIKKVSATAKFYIMGGFGMVFVILWFTLVYDSPEQHPWIKSSESSFILNAIREENSEVENGLRSAAPYLSMWMFSLIIGRLCDFARQRKLSTPTRIRNVANSIAHYGPALCLIGVIYSGCNANVTYMFLVFAVTLQGALYAGFLSNHVDMAPNFAGTLFGITNMLAALPSWIAPLTTGYIVEGQSSESSNTPIEHDIRDLMDVGVRTGIKNFEDVIVIAAPFANSSLIVVINKDASNGIDVLASLYCEKGSPPQCTLLEPCYYCQPLMPVSWNTVSWEPGTENGKEKLRRSLDLRPDADPITRLLLGKWMAGDDFKNFQGNNVSIAVLEFPPFITFNETADGRIVNIDGLDFKILDAIGEILNFSYYPVLPENRTWADEVYTYDTQDGHLGKKMIGVTGLIADREADFAPNMAMTETRKKYVQYSDSYYWERRVVVTHRPKLLPEFLAMIRPFTPTLWVWVSMYAFTCGIMGLLIYYFSTERIFRKESASRYDIPLPQLLMSAPFEHTGFMFRGKSTSMRLYLTFWWLIGLVIANSYLSMLTAQMSLPSYEPRIESLHMLQDKGKHLRWISTDNTSALAELLYTSEDALFSDIRARLEMVASEEDALDEVAKGKAAFIFYESAVLSMMGYPKYLDQT</sequence>
<protein>
    <submittedName>
        <fullName evidence="8">Uncharacterized protein</fullName>
    </submittedName>
</protein>
<evidence type="ECO:0000256" key="2">
    <source>
        <dbReference type="ARBA" id="ARBA00008685"/>
    </source>
</evidence>
<dbReference type="InterPro" id="IPR036259">
    <property type="entry name" value="MFS_trans_sf"/>
</dbReference>
<dbReference type="Pfam" id="PF07690">
    <property type="entry name" value="MFS_1"/>
    <property type="match status" value="1"/>
</dbReference>
<dbReference type="GO" id="GO:0015276">
    <property type="term" value="F:ligand-gated monoatomic ion channel activity"/>
    <property type="evidence" value="ECO:0007669"/>
    <property type="project" value="InterPro"/>
</dbReference>
<accession>A0A7R8W5F1</accession>
<dbReference type="PANTHER" id="PTHR11662">
    <property type="entry name" value="SOLUTE CARRIER FAMILY 17"/>
    <property type="match status" value="1"/>
</dbReference>
<organism evidence="8">
    <name type="scientific">Cyprideis torosa</name>
    <dbReference type="NCBI Taxonomy" id="163714"/>
    <lineage>
        <taxon>Eukaryota</taxon>
        <taxon>Metazoa</taxon>
        <taxon>Ecdysozoa</taxon>
        <taxon>Arthropoda</taxon>
        <taxon>Crustacea</taxon>
        <taxon>Oligostraca</taxon>
        <taxon>Ostracoda</taxon>
        <taxon>Podocopa</taxon>
        <taxon>Podocopida</taxon>
        <taxon>Cytherocopina</taxon>
        <taxon>Cytheroidea</taxon>
        <taxon>Cytherideidae</taxon>
        <taxon>Cyprideis</taxon>
    </lineage>
</organism>
<evidence type="ECO:0000256" key="3">
    <source>
        <dbReference type="ARBA" id="ARBA00022448"/>
    </source>
</evidence>
<gene>
    <name evidence="8" type="ORF">CTOB1V02_LOCUS3139</name>
</gene>
<keyword evidence="6" id="KW-1133">Transmembrane helix</keyword>
<dbReference type="InterPro" id="IPR011701">
    <property type="entry name" value="MFS"/>
</dbReference>